<dbReference type="InterPro" id="IPR039693">
    <property type="entry name" value="Rtr1/RPAP2"/>
</dbReference>
<dbReference type="GO" id="GO:0005634">
    <property type="term" value="C:nucleus"/>
    <property type="evidence" value="ECO:0007669"/>
    <property type="project" value="UniProtKB-SubCell"/>
</dbReference>
<dbReference type="InterPro" id="IPR038534">
    <property type="entry name" value="Rtr1/RPAP2_sf"/>
</dbReference>
<protein>
    <recommendedName>
        <fullName evidence="12">RNA polymerase II subunit B1 CTD phosphatase RPAP2 homolog</fullName>
        <ecNumber evidence="12">3.1.3.16</ecNumber>
    </recommendedName>
</protein>
<evidence type="ECO:0000313" key="16">
    <source>
        <dbReference type="Proteomes" id="UP000193560"/>
    </source>
</evidence>
<dbReference type="GO" id="GO:0008270">
    <property type="term" value="F:zinc ion binding"/>
    <property type="evidence" value="ECO:0007669"/>
    <property type="project" value="UniProtKB-KW"/>
</dbReference>
<dbReference type="GO" id="GO:0005737">
    <property type="term" value="C:cytoplasm"/>
    <property type="evidence" value="ECO:0007669"/>
    <property type="project" value="TreeGrafter"/>
</dbReference>
<comment type="subcellular location">
    <subcellularLocation>
        <location evidence="1 12">Nucleus</location>
    </subcellularLocation>
</comment>
<keyword evidence="8 12" id="KW-0539">Nucleus</keyword>
<dbReference type="PANTHER" id="PTHR14732:SF0">
    <property type="entry name" value="RNA POLYMERASE II SUBUNIT B1 CTD PHOSPHATASE RPAP2-RELATED"/>
    <property type="match status" value="1"/>
</dbReference>
<keyword evidence="5 12" id="KW-0378">Hydrolase</keyword>
<gene>
    <name evidence="15" type="ORF">BCR42DRAFT_341425</name>
</gene>
<dbReference type="Gene3D" id="1.25.40.820">
    <property type="match status" value="1"/>
</dbReference>
<evidence type="ECO:0000256" key="4">
    <source>
        <dbReference type="ARBA" id="ARBA00022771"/>
    </source>
</evidence>
<dbReference type="GO" id="GO:0043175">
    <property type="term" value="F:RNA polymerase core enzyme binding"/>
    <property type="evidence" value="ECO:0007669"/>
    <property type="project" value="UniProtKB-UniRule"/>
</dbReference>
<comment type="similarity">
    <text evidence="2 11 12">Belongs to the RPAP2 family.</text>
</comment>
<sequence>MATNAKTVKSSKRNKKLTVKQKIIQHGAQQRQKVQEGVFAWQERLFTQEKVSAATLRQAALWLQPQTYDEIVEERCVQSICGYPLCPRPTQEQSSRYRISLSQRKVFDQSELASYCSVACLQKSKYYAMQLSEDPVWVRDLTSAISSTLHVIPLEENFKFSVAQQQRRQQRGRSSYDLKQDYVQQLLSSVPLGAHNAQESITDAMSNNLEMTIVEKTSAATPILDIPISGVHDSIEGYRIENSKNLPGKPTTVLLKASKTTKDSPLTNDTINSDLNAFDTNNSTTMDAMNSSNFDMDPDSLLDDAMETMMMLKKMNLDRDPPKNEDNKSASSISQPPKTTSTGSTIAINKAENPAATTDSSLTTPTKMEPIVAATGSSSEDKKSAPLDDKSIKATKAAVEAIEATAAAAAAAKASQTKKTKKKKKEPEMSLFGKIWTMLDRMTTKSTRLYLTSLAKEEEDGNTGKHVQLLEEDGLTDDSLLRGHIFSEKILESYGLIRSQLGIKGDLESDMVNLIRTFRFADATMVVLDASQTYMMTLVLFKTLVSDVLRNETGWEDGFELCCGHIGQTSDMVDACVRVLKVAST</sequence>
<proteinExistence type="inferred from homology"/>
<keyword evidence="6 12" id="KW-0862">Zinc</keyword>
<comment type="catalytic activity">
    <reaction evidence="9 12">
        <text>O-phospho-L-seryl-[protein] + H2O = L-seryl-[protein] + phosphate</text>
        <dbReference type="Rhea" id="RHEA:20629"/>
        <dbReference type="Rhea" id="RHEA-COMP:9863"/>
        <dbReference type="Rhea" id="RHEA-COMP:11604"/>
        <dbReference type="ChEBI" id="CHEBI:15377"/>
        <dbReference type="ChEBI" id="CHEBI:29999"/>
        <dbReference type="ChEBI" id="CHEBI:43474"/>
        <dbReference type="ChEBI" id="CHEBI:83421"/>
        <dbReference type="EC" id="3.1.3.16"/>
    </reaction>
</comment>
<dbReference type="AlphaFoldDB" id="A0A1X2J2G8"/>
<evidence type="ECO:0000256" key="7">
    <source>
        <dbReference type="ARBA" id="ARBA00022912"/>
    </source>
</evidence>
<feature type="region of interest" description="Disordered" evidence="13">
    <location>
        <begin position="317"/>
        <end position="367"/>
    </location>
</feature>
<keyword evidence="16" id="KW-1185">Reference proteome</keyword>
<evidence type="ECO:0000256" key="11">
    <source>
        <dbReference type="PROSITE-ProRule" id="PRU00812"/>
    </source>
</evidence>
<evidence type="ECO:0000256" key="5">
    <source>
        <dbReference type="ARBA" id="ARBA00022801"/>
    </source>
</evidence>
<reference evidence="15 16" key="1">
    <citation type="submission" date="2016-07" db="EMBL/GenBank/DDBJ databases">
        <title>Pervasive Adenine N6-methylation of Active Genes in Fungi.</title>
        <authorList>
            <consortium name="DOE Joint Genome Institute"/>
            <person name="Mondo S.J."/>
            <person name="Dannebaum R.O."/>
            <person name="Kuo R.C."/>
            <person name="Labutti K."/>
            <person name="Haridas S."/>
            <person name="Kuo A."/>
            <person name="Salamov A."/>
            <person name="Ahrendt S.R."/>
            <person name="Lipzen A."/>
            <person name="Sullivan W."/>
            <person name="Andreopoulos W.B."/>
            <person name="Clum A."/>
            <person name="Lindquist E."/>
            <person name="Daum C."/>
            <person name="Ramamoorthy G.K."/>
            <person name="Gryganskyi A."/>
            <person name="Culley D."/>
            <person name="Magnuson J.K."/>
            <person name="James T.Y."/>
            <person name="O'Malley M.A."/>
            <person name="Stajich J.E."/>
            <person name="Spatafora J.W."/>
            <person name="Visel A."/>
            <person name="Grigoriev I.V."/>
        </authorList>
    </citation>
    <scope>NUCLEOTIDE SEQUENCE [LARGE SCALE GENOMIC DNA]</scope>
    <source>
        <strain evidence="15 16">NRRL 1336</strain>
    </source>
</reference>
<name>A0A1X2J2G8_9FUNG</name>
<dbReference type="PROSITE" id="PS51479">
    <property type="entry name" value="ZF_RTR1"/>
    <property type="match status" value="1"/>
</dbReference>
<comment type="caution">
    <text evidence="15">The sequence shown here is derived from an EMBL/GenBank/DDBJ whole genome shotgun (WGS) entry which is preliminary data.</text>
</comment>
<dbReference type="EMBL" id="MCGE01000001">
    <property type="protein sequence ID" value="ORZ25981.1"/>
    <property type="molecule type" value="Genomic_DNA"/>
</dbReference>
<comment type="function">
    <text evidence="12">Putative RNA polymerase II subunit B1 C-terminal domain (CTD) phosphatase involved in RNA polymerase II transcription regulation.</text>
</comment>
<organism evidence="15 16">
    <name type="scientific">Absidia repens</name>
    <dbReference type="NCBI Taxonomy" id="90262"/>
    <lineage>
        <taxon>Eukaryota</taxon>
        <taxon>Fungi</taxon>
        <taxon>Fungi incertae sedis</taxon>
        <taxon>Mucoromycota</taxon>
        <taxon>Mucoromycotina</taxon>
        <taxon>Mucoromycetes</taxon>
        <taxon>Mucorales</taxon>
        <taxon>Cunninghamellaceae</taxon>
        <taxon>Absidia</taxon>
    </lineage>
</organism>
<dbReference type="InterPro" id="IPR007308">
    <property type="entry name" value="Rtr1/RPAP2_dom"/>
</dbReference>
<dbReference type="EC" id="3.1.3.16" evidence="12"/>
<dbReference type="PANTHER" id="PTHR14732">
    <property type="entry name" value="RNA POLYMERASE II SUBUNIT B1 CTD PHOSPHATASE RPAP2-RELATED"/>
    <property type="match status" value="1"/>
</dbReference>
<evidence type="ECO:0000256" key="10">
    <source>
        <dbReference type="ARBA" id="ARBA00048336"/>
    </source>
</evidence>
<dbReference type="STRING" id="90262.A0A1X2J2G8"/>
<dbReference type="Pfam" id="PF04181">
    <property type="entry name" value="RPAP2_Rtr1"/>
    <property type="match status" value="1"/>
</dbReference>
<evidence type="ECO:0000256" key="8">
    <source>
        <dbReference type="ARBA" id="ARBA00023242"/>
    </source>
</evidence>
<comment type="catalytic activity">
    <reaction evidence="10 12">
        <text>O-phospho-L-threonyl-[protein] + H2O = L-threonyl-[protein] + phosphate</text>
        <dbReference type="Rhea" id="RHEA:47004"/>
        <dbReference type="Rhea" id="RHEA-COMP:11060"/>
        <dbReference type="Rhea" id="RHEA-COMP:11605"/>
        <dbReference type="ChEBI" id="CHEBI:15377"/>
        <dbReference type="ChEBI" id="CHEBI:30013"/>
        <dbReference type="ChEBI" id="CHEBI:43474"/>
        <dbReference type="ChEBI" id="CHEBI:61977"/>
        <dbReference type="EC" id="3.1.3.16"/>
    </reaction>
</comment>
<evidence type="ECO:0000256" key="3">
    <source>
        <dbReference type="ARBA" id="ARBA00022723"/>
    </source>
</evidence>
<accession>A0A1X2J2G8</accession>
<evidence type="ECO:0000256" key="2">
    <source>
        <dbReference type="ARBA" id="ARBA00005676"/>
    </source>
</evidence>
<evidence type="ECO:0000256" key="9">
    <source>
        <dbReference type="ARBA" id="ARBA00047761"/>
    </source>
</evidence>
<feature type="compositionally biased region" description="Basic and acidic residues" evidence="13">
    <location>
        <begin position="317"/>
        <end position="328"/>
    </location>
</feature>
<dbReference type="OrthoDB" id="2590500at2759"/>
<evidence type="ECO:0000259" key="14">
    <source>
        <dbReference type="PROSITE" id="PS51479"/>
    </source>
</evidence>
<evidence type="ECO:0000256" key="1">
    <source>
        <dbReference type="ARBA" id="ARBA00004123"/>
    </source>
</evidence>
<evidence type="ECO:0000313" key="15">
    <source>
        <dbReference type="EMBL" id="ORZ25981.1"/>
    </source>
</evidence>
<evidence type="ECO:0000256" key="12">
    <source>
        <dbReference type="RuleBase" id="RU367080"/>
    </source>
</evidence>
<evidence type="ECO:0000256" key="6">
    <source>
        <dbReference type="ARBA" id="ARBA00022833"/>
    </source>
</evidence>
<keyword evidence="7 12" id="KW-0904">Protein phosphatase</keyword>
<evidence type="ECO:0000256" key="13">
    <source>
        <dbReference type="SAM" id="MobiDB-lite"/>
    </source>
</evidence>
<dbReference type="GO" id="GO:0008420">
    <property type="term" value="F:RNA polymerase II CTD heptapeptide repeat phosphatase activity"/>
    <property type="evidence" value="ECO:0007669"/>
    <property type="project" value="UniProtKB-UniRule"/>
</dbReference>
<feature type="compositionally biased region" description="Polar residues" evidence="13">
    <location>
        <begin position="329"/>
        <end position="347"/>
    </location>
</feature>
<dbReference type="Proteomes" id="UP000193560">
    <property type="component" value="Unassembled WGS sequence"/>
</dbReference>
<feature type="compositionally biased region" description="Polar residues" evidence="13">
    <location>
        <begin position="355"/>
        <end position="366"/>
    </location>
</feature>
<keyword evidence="3 12" id="KW-0479">Metal-binding</keyword>
<keyword evidence="4 12" id="KW-0863">Zinc-finger</keyword>
<feature type="domain" description="RTR1-type" evidence="14">
    <location>
        <begin position="58"/>
        <end position="140"/>
    </location>
</feature>